<dbReference type="Pfam" id="PF22200">
    <property type="entry name" value="ExsA_N"/>
    <property type="match status" value="1"/>
</dbReference>
<dbReference type="InterPro" id="IPR020449">
    <property type="entry name" value="Tscrpt_reg_AraC-type_HTH"/>
</dbReference>
<dbReference type="EMBL" id="BAABFT010000004">
    <property type="protein sequence ID" value="GAA4320282.1"/>
    <property type="molecule type" value="Genomic_DNA"/>
</dbReference>
<dbReference type="PANTHER" id="PTHR43280">
    <property type="entry name" value="ARAC-FAMILY TRANSCRIPTIONAL REGULATOR"/>
    <property type="match status" value="1"/>
</dbReference>
<protein>
    <recommendedName>
        <fullName evidence="4">HTH araC/xylS-type domain-containing protein</fullName>
    </recommendedName>
</protein>
<dbReference type="Proteomes" id="UP001500582">
    <property type="component" value="Unassembled WGS sequence"/>
</dbReference>
<evidence type="ECO:0000256" key="1">
    <source>
        <dbReference type="ARBA" id="ARBA00023015"/>
    </source>
</evidence>
<keyword evidence="2" id="KW-0238">DNA-binding</keyword>
<keyword evidence="6" id="KW-1185">Reference proteome</keyword>
<dbReference type="InterPro" id="IPR018062">
    <property type="entry name" value="HTH_AraC-typ_CS"/>
</dbReference>
<dbReference type="SUPFAM" id="SSF46689">
    <property type="entry name" value="Homeodomain-like"/>
    <property type="match status" value="2"/>
</dbReference>
<dbReference type="PROSITE" id="PS00041">
    <property type="entry name" value="HTH_ARAC_FAMILY_1"/>
    <property type="match status" value="1"/>
</dbReference>
<dbReference type="InterPro" id="IPR009057">
    <property type="entry name" value="Homeodomain-like_sf"/>
</dbReference>
<dbReference type="InterPro" id="IPR018060">
    <property type="entry name" value="HTH_AraC"/>
</dbReference>
<comment type="caution">
    <text evidence="5">The sequence shown here is derived from an EMBL/GenBank/DDBJ whole genome shotgun (WGS) entry which is preliminary data.</text>
</comment>
<gene>
    <name evidence="5" type="ORF">GCM10023149_19480</name>
</gene>
<name>A0ABP8GA08_9SPHI</name>
<evidence type="ECO:0000256" key="2">
    <source>
        <dbReference type="ARBA" id="ARBA00023125"/>
    </source>
</evidence>
<reference evidence="6" key="1">
    <citation type="journal article" date="2019" name="Int. J. Syst. Evol. Microbiol.">
        <title>The Global Catalogue of Microorganisms (GCM) 10K type strain sequencing project: providing services to taxonomists for standard genome sequencing and annotation.</title>
        <authorList>
            <consortium name="The Broad Institute Genomics Platform"/>
            <consortium name="The Broad Institute Genome Sequencing Center for Infectious Disease"/>
            <person name="Wu L."/>
            <person name="Ma J."/>
        </authorList>
    </citation>
    <scope>NUCLEOTIDE SEQUENCE [LARGE SCALE GENOMIC DNA]</scope>
    <source>
        <strain evidence="6">JCM 17705</strain>
    </source>
</reference>
<proteinExistence type="predicted"/>
<keyword evidence="3" id="KW-0804">Transcription</keyword>
<dbReference type="SMART" id="SM00342">
    <property type="entry name" value="HTH_ARAC"/>
    <property type="match status" value="1"/>
</dbReference>
<evidence type="ECO:0000313" key="5">
    <source>
        <dbReference type="EMBL" id="GAA4320282.1"/>
    </source>
</evidence>
<sequence>MLKLSMEKTKAIKVPADMTCSPHFNRDLKLNGLSIVESCTQTSRKQGTMFLQNHMLLVVMEGTNKITYCNNEFVVNKNEMVFLKKAIQIGYDKTGNPEKGNVYESMMFFLKDEFLIEFMKMANIQSVETDEMVKVVVKPVKPLLQKFFDSVVPYFENPEAIDGNLLKLKMMELLYDLASTDKNLLQQLLQLKQQVYGDIPTIVMEHYATPATLTELAYLSGRSLSSFKRDFHAIYKTTPALWIREKRLTKAAELLRADMAVKDVCYSLGFESVAHFSRLYKSHYGCSPSAHKTELQSA</sequence>
<evidence type="ECO:0000259" key="4">
    <source>
        <dbReference type="PROSITE" id="PS01124"/>
    </source>
</evidence>
<dbReference type="PRINTS" id="PR00032">
    <property type="entry name" value="HTHARAC"/>
</dbReference>
<dbReference type="Pfam" id="PF12833">
    <property type="entry name" value="HTH_18"/>
    <property type="match status" value="1"/>
</dbReference>
<organism evidence="5 6">
    <name type="scientific">Mucilaginibacter gynuensis</name>
    <dbReference type="NCBI Taxonomy" id="1302236"/>
    <lineage>
        <taxon>Bacteria</taxon>
        <taxon>Pseudomonadati</taxon>
        <taxon>Bacteroidota</taxon>
        <taxon>Sphingobacteriia</taxon>
        <taxon>Sphingobacteriales</taxon>
        <taxon>Sphingobacteriaceae</taxon>
        <taxon>Mucilaginibacter</taxon>
    </lineage>
</organism>
<evidence type="ECO:0000313" key="6">
    <source>
        <dbReference type="Proteomes" id="UP001500582"/>
    </source>
</evidence>
<evidence type="ECO:0000256" key="3">
    <source>
        <dbReference type="ARBA" id="ARBA00023163"/>
    </source>
</evidence>
<dbReference type="InterPro" id="IPR054015">
    <property type="entry name" value="ExsA-like_N"/>
</dbReference>
<dbReference type="Gene3D" id="1.10.10.60">
    <property type="entry name" value="Homeodomain-like"/>
    <property type="match status" value="2"/>
</dbReference>
<keyword evidence="1" id="KW-0805">Transcription regulation</keyword>
<dbReference type="PANTHER" id="PTHR43280:SF2">
    <property type="entry name" value="HTH-TYPE TRANSCRIPTIONAL REGULATOR EXSA"/>
    <property type="match status" value="1"/>
</dbReference>
<dbReference type="PROSITE" id="PS01124">
    <property type="entry name" value="HTH_ARAC_FAMILY_2"/>
    <property type="match status" value="1"/>
</dbReference>
<accession>A0ABP8GA08</accession>
<feature type="domain" description="HTH araC/xylS-type" evidence="4">
    <location>
        <begin position="197"/>
        <end position="294"/>
    </location>
</feature>